<evidence type="ECO:0000313" key="3">
    <source>
        <dbReference type="Proteomes" id="UP001218218"/>
    </source>
</evidence>
<evidence type="ECO:0008006" key="4">
    <source>
        <dbReference type="Google" id="ProtNLM"/>
    </source>
</evidence>
<evidence type="ECO:0000256" key="1">
    <source>
        <dbReference type="SAM" id="MobiDB-lite"/>
    </source>
</evidence>
<gene>
    <name evidence="2" type="ORF">DFH08DRAFT_84448</name>
</gene>
<name>A0AAD7A8T3_9AGAR</name>
<dbReference type="EMBL" id="JARIHO010000012">
    <property type="protein sequence ID" value="KAJ7352326.1"/>
    <property type="molecule type" value="Genomic_DNA"/>
</dbReference>
<reference evidence="2" key="1">
    <citation type="submission" date="2023-03" db="EMBL/GenBank/DDBJ databases">
        <title>Massive genome expansion in bonnet fungi (Mycena s.s.) driven by repeated elements and novel gene families across ecological guilds.</title>
        <authorList>
            <consortium name="Lawrence Berkeley National Laboratory"/>
            <person name="Harder C.B."/>
            <person name="Miyauchi S."/>
            <person name="Viragh M."/>
            <person name="Kuo A."/>
            <person name="Thoen E."/>
            <person name="Andreopoulos B."/>
            <person name="Lu D."/>
            <person name="Skrede I."/>
            <person name="Drula E."/>
            <person name="Henrissat B."/>
            <person name="Morin E."/>
            <person name="Kohler A."/>
            <person name="Barry K."/>
            <person name="LaButti K."/>
            <person name="Morin E."/>
            <person name="Salamov A."/>
            <person name="Lipzen A."/>
            <person name="Mereny Z."/>
            <person name="Hegedus B."/>
            <person name="Baldrian P."/>
            <person name="Stursova M."/>
            <person name="Weitz H."/>
            <person name="Taylor A."/>
            <person name="Grigoriev I.V."/>
            <person name="Nagy L.G."/>
            <person name="Martin F."/>
            <person name="Kauserud H."/>
        </authorList>
    </citation>
    <scope>NUCLEOTIDE SEQUENCE</scope>
    <source>
        <strain evidence="2">CBHHK002</strain>
    </source>
</reference>
<sequence>MATAPEVELEPDLEIIDLTGETSASEGEDYGGGGGSDEEDSSSDPSRAQLRAAIFRVPEARLREVLADLVDTVPAVYHALARELVTVSRTTRVVVPRWETCSNCGETYDVNSDDEECTFHPGEMEVDEEKFDDWDEGCHGPIDTEHTRKEFPENFSWTCCDGDGTTEGCVTGHHSPAVHKKQRV</sequence>
<proteinExistence type="predicted"/>
<accession>A0AAD7A8T3</accession>
<dbReference type="AlphaFoldDB" id="A0AAD7A8T3"/>
<protein>
    <recommendedName>
        <fullName evidence="4">C2H2-type domain-containing protein</fullName>
    </recommendedName>
</protein>
<organism evidence="2 3">
    <name type="scientific">Mycena albidolilacea</name>
    <dbReference type="NCBI Taxonomy" id="1033008"/>
    <lineage>
        <taxon>Eukaryota</taxon>
        <taxon>Fungi</taxon>
        <taxon>Dikarya</taxon>
        <taxon>Basidiomycota</taxon>
        <taxon>Agaricomycotina</taxon>
        <taxon>Agaricomycetes</taxon>
        <taxon>Agaricomycetidae</taxon>
        <taxon>Agaricales</taxon>
        <taxon>Marasmiineae</taxon>
        <taxon>Mycenaceae</taxon>
        <taxon>Mycena</taxon>
    </lineage>
</organism>
<dbReference type="PANTHER" id="PTHR38167">
    <property type="entry name" value="C2H2-TYPE DOMAIN-CONTAINING PROTEIN"/>
    <property type="match status" value="1"/>
</dbReference>
<keyword evidence="3" id="KW-1185">Reference proteome</keyword>
<evidence type="ECO:0000313" key="2">
    <source>
        <dbReference type="EMBL" id="KAJ7352326.1"/>
    </source>
</evidence>
<feature type="region of interest" description="Disordered" evidence="1">
    <location>
        <begin position="1"/>
        <end position="47"/>
    </location>
</feature>
<dbReference type="PANTHER" id="PTHR38167:SF1">
    <property type="entry name" value="C2H2-TYPE DOMAIN-CONTAINING PROTEIN"/>
    <property type="match status" value="1"/>
</dbReference>
<comment type="caution">
    <text evidence="2">The sequence shown here is derived from an EMBL/GenBank/DDBJ whole genome shotgun (WGS) entry which is preliminary data.</text>
</comment>
<dbReference type="Proteomes" id="UP001218218">
    <property type="component" value="Unassembled WGS sequence"/>
</dbReference>